<dbReference type="InterPro" id="IPR054585">
    <property type="entry name" value="NDH2-like_C"/>
</dbReference>
<keyword evidence="6" id="KW-0560">Oxidoreductase</keyword>
<sequence>MMQKFPIAIVGAGFGGLQAAQSLAHCGKEILLIDRVNYHTFVPLLYQVATAQLEPEQIVYPVRTILRRSRRCHFLMAEVEKIDLSARIITTDRIEINYDFLVLATGSKSQYLGVPGAKEYAFSVNSLPDAVALRDRLLECLEAASIEADPLRREQLLTFVIIGGGATGTEVSGALVELFRSRIRHEYPTLNLHHVKLILVQSGDRLLSELSPKLGIYTQKYLHKLGVDIRFSTQVARITTEAVYLHDRQIIPTKTAIWTAGVEATMPELSEDWSRGQKNKLRVRPTLQSIEYDNVYAIGDVAYIDRDGKGSSGVAPEALQQGVTVARNITSQLQNRQTQPFRYFNKGRLAIIGCRSGVGDIQGWTFTGLLAWLIWLGVHLVYLPGFRNRLLVLLTWLQTYLGNDRVVRSILPLQPRTDFQHKSILKQKLPVGATGNNADFS</sequence>
<dbReference type="PRINTS" id="PR00411">
    <property type="entry name" value="PNDRDTASEI"/>
</dbReference>
<evidence type="ECO:0000259" key="11">
    <source>
        <dbReference type="Pfam" id="PF22366"/>
    </source>
</evidence>
<comment type="catalytic activity">
    <reaction evidence="8">
        <text>a quinone + NADH + H(+) = a quinol + NAD(+)</text>
        <dbReference type="Rhea" id="RHEA:46160"/>
        <dbReference type="ChEBI" id="CHEBI:15378"/>
        <dbReference type="ChEBI" id="CHEBI:24646"/>
        <dbReference type="ChEBI" id="CHEBI:57540"/>
        <dbReference type="ChEBI" id="CHEBI:57945"/>
        <dbReference type="ChEBI" id="CHEBI:132124"/>
        <dbReference type="EC" id="1.6.5.9"/>
    </reaction>
</comment>
<dbReference type="Gene3D" id="3.50.50.100">
    <property type="match status" value="1"/>
</dbReference>
<dbReference type="KEGG" id="cmp:Cha6605_2443"/>
<evidence type="ECO:0000256" key="4">
    <source>
        <dbReference type="ARBA" id="ARBA00022827"/>
    </source>
</evidence>
<accession>K9UF90</accession>
<evidence type="ECO:0000256" key="5">
    <source>
        <dbReference type="ARBA" id="ARBA00022946"/>
    </source>
</evidence>
<evidence type="ECO:0000313" key="12">
    <source>
        <dbReference type="EMBL" id="AFY93500.1"/>
    </source>
</evidence>
<keyword evidence="7" id="KW-0520">NAD</keyword>
<dbReference type="PRINTS" id="PR00368">
    <property type="entry name" value="FADPNR"/>
</dbReference>
<evidence type="ECO:0000256" key="7">
    <source>
        <dbReference type="ARBA" id="ARBA00023027"/>
    </source>
</evidence>
<dbReference type="GO" id="GO:0050136">
    <property type="term" value="F:NADH dehydrogenase (quinone) (non-electrogenic) activity"/>
    <property type="evidence" value="ECO:0007669"/>
    <property type="project" value="UniProtKB-EC"/>
</dbReference>
<evidence type="ECO:0000256" key="9">
    <source>
        <dbReference type="SAM" id="Phobius"/>
    </source>
</evidence>
<dbReference type="RefSeq" id="WP_015159648.1">
    <property type="nucleotide sequence ID" value="NC_019697.1"/>
</dbReference>
<dbReference type="EC" id="1.6.5.9" evidence="2"/>
<proteinExistence type="inferred from homology"/>
<keyword evidence="9" id="KW-1133">Transmembrane helix</keyword>
<dbReference type="PANTHER" id="PTHR43706:SF47">
    <property type="entry name" value="EXTERNAL NADH-UBIQUINONE OXIDOREDUCTASE 1, MITOCHONDRIAL-RELATED"/>
    <property type="match status" value="1"/>
</dbReference>
<dbReference type="InterPro" id="IPR045024">
    <property type="entry name" value="NDH-2"/>
</dbReference>
<dbReference type="InterPro" id="IPR023753">
    <property type="entry name" value="FAD/NAD-binding_dom"/>
</dbReference>
<comment type="similarity">
    <text evidence="1">Belongs to the NADH dehydrogenase family.</text>
</comment>
<evidence type="ECO:0000256" key="6">
    <source>
        <dbReference type="ARBA" id="ARBA00023002"/>
    </source>
</evidence>
<dbReference type="PATRIC" id="fig|1173020.3.peg.2784"/>
<name>K9UF90_CHAP6</name>
<evidence type="ECO:0000259" key="10">
    <source>
        <dbReference type="Pfam" id="PF07992"/>
    </source>
</evidence>
<evidence type="ECO:0000256" key="3">
    <source>
        <dbReference type="ARBA" id="ARBA00022630"/>
    </source>
</evidence>
<keyword evidence="9" id="KW-0472">Membrane</keyword>
<gene>
    <name evidence="12" type="ORF">Cha6605_2443</name>
</gene>
<dbReference type="Pfam" id="PF07992">
    <property type="entry name" value="Pyr_redox_2"/>
    <property type="match status" value="1"/>
</dbReference>
<keyword evidence="3" id="KW-0285">Flavoprotein</keyword>
<keyword evidence="9" id="KW-0812">Transmembrane</keyword>
<dbReference type="Proteomes" id="UP000010366">
    <property type="component" value="Chromosome"/>
</dbReference>
<dbReference type="EMBL" id="CP003600">
    <property type="protein sequence ID" value="AFY93500.1"/>
    <property type="molecule type" value="Genomic_DNA"/>
</dbReference>
<evidence type="ECO:0000313" key="13">
    <source>
        <dbReference type="Proteomes" id="UP000010366"/>
    </source>
</evidence>
<reference evidence="12 13" key="1">
    <citation type="submission" date="2012-05" db="EMBL/GenBank/DDBJ databases">
        <title>Finished chromosome of genome of Chamaesiphon sp. PCC 6605.</title>
        <authorList>
            <consortium name="US DOE Joint Genome Institute"/>
            <person name="Gugger M."/>
            <person name="Coursin T."/>
            <person name="Rippka R."/>
            <person name="Tandeau De Marsac N."/>
            <person name="Huntemann M."/>
            <person name="Wei C.-L."/>
            <person name="Han J."/>
            <person name="Detter J.C."/>
            <person name="Han C."/>
            <person name="Tapia R."/>
            <person name="Chen A."/>
            <person name="Kyrpides N."/>
            <person name="Mavromatis K."/>
            <person name="Markowitz V."/>
            <person name="Szeto E."/>
            <person name="Ivanova N."/>
            <person name="Pagani I."/>
            <person name="Pati A."/>
            <person name="Goodwin L."/>
            <person name="Nordberg H.P."/>
            <person name="Cantor M.N."/>
            <person name="Hua S.X."/>
            <person name="Woyke T."/>
            <person name="Kerfeld C.A."/>
        </authorList>
    </citation>
    <scope>NUCLEOTIDE SEQUENCE [LARGE SCALE GENOMIC DNA]</scope>
    <source>
        <strain evidence="13">ATCC 27169 / PCC 6605</strain>
    </source>
</reference>
<organism evidence="12 13">
    <name type="scientific">Chamaesiphon minutus (strain ATCC 27169 / PCC 6605)</name>
    <dbReference type="NCBI Taxonomy" id="1173020"/>
    <lineage>
        <taxon>Bacteria</taxon>
        <taxon>Bacillati</taxon>
        <taxon>Cyanobacteriota</taxon>
        <taxon>Cyanophyceae</taxon>
        <taxon>Gomontiellales</taxon>
        <taxon>Chamaesiphonaceae</taxon>
        <taxon>Chamaesiphon</taxon>
    </lineage>
</organism>
<dbReference type="eggNOG" id="COG1252">
    <property type="taxonomic scope" value="Bacteria"/>
</dbReference>
<keyword evidence="5" id="KW-0809">Transit peptide</keyword>
<feature type="transmembrane region" description="Helical" evidence="9">
    <location>
        <begin position="364"/>
        <end position="383"/>
    </location>
</feature>
<evidence type="ECO:0000256" key="2">
    <source>
        <dbReference type="ARBA" id="ARBA00012637"/>
    </source>
</evidence>
<keyword evidence="4" id="KW-0274">FAD</keyword>
<feature type="domain" description="FAD/NAD(P)-binding" evidence="10">
    <location>
        <begin position="6"/>
        <end position="322"/>
    </location>
</feature>
<dbReference type="SUPFAM" id="SSF51905">
    <property type="entry name" value="FAD/NAD(P)-binding domain"/>
    <property type="match status" value="1"/>
</dbReference>
<feature type="domain" description="External alternative NADH-ubiquinone oxidoreductase-like C-terminal" evidence="11">
    <location>
        <begin position="346"/>
        <end position="401"/>
    </location>
</feature>
<keyword evidence="13" id="KW-1185">Reference proteome</keyword>
<protein>
    <recommendedName>
        <fullName evidence="2">NADH:ubiquinone reductase (non-electrogenic)</fullName>
        <ecNumber evidence="2">1.6.5.9</ecNumber>
    </recommendedName>
</protein>
<dbReference type="Pfam" id="PF22366">
    <property type="entry name" value="NDH2_C"/>
    <property type="match status" value="1"/>
</dbReference>
<dbReference type="InterPro" id="IPR036188">
    <property type="entry name" value="FAD/NAD-bd_sf"/>
</dbReference>
<evidence type="ECO:0000256" key="1">
    <source>
        <dbReference type="ARBA" id="ARBA00005272"/>
    </source>
</evidence>
<dbReference type="AlphaFoldDB" id="K9UF90"/>
<dbReference type="PANTHER" id="PTHR43706">
    <property type="entry name" value="NADH DEHYDROGENASE"/>
    <property type="match status" value="1"/>
</dbReference>
<evidence type="ECO:0000256" key="8">
    <source>
        <dbReference type="ARBA" id="ARBA00047599"/>
    </source>
</evidence>
<dbReference type="HOGENOM" id="CLU_021377_7_1_3"/>